<name>A0A9P8QRP5_9HYPO</name>
<dbReference type="EMBL" id="JAIWOZ010000001">
    <property type="protein sequence ID" value="KAH6610285.1"/>
    <property type="molecule type" value="Genomic_DNA"/>
</dbReference>
<reference evidence="2" key="1">
    <citation type="submission" date="2021-08" db="EMBL/GenBank/DDBJ databases">
        <title>Chromosome-Level Trichoderma cornu-damae using Hi-C Data.</title>
        <authorList>
            <person name="Kim C.S."/>
        </authorList>
    </citation>
    <scope>NUCLEOTIDE SEQUENCE</scope>
    <source>
        <strain evidence="2">KA19-0412C</strain>
    </source>
</reference>
<accession>A0A9P8QRP5</accession>
<evidence type="ECO:0000313" key="2">
    <source>
        <dbReference type="EMBL" id="KAH6610285.1"/>
    </source>
</evidence>
<evidence type="ECO:0000313" key="3">
    <source>
        <dbReference type="Proteomes" id="UP000827724"/>
    </source>
</evidence>
<sequence>MEKRLGLLRDDSVVVGDSDLITSAVIEVLFIVLDNLARTPLAGVRGGGGAGVLTIITLSSRQAAVASASARAGPRFGILGKLQAVDGSLALVRNVADDVGDGVRLVLEVAVGHVDEAGRRQPLAAAGRPQGVGVGAVVLLIRLVAALDLADELIRLGEGLDEVLHVVALAANQAAQVQDDAASLVALAHDGGVGVVELSKLLLVPLALPLELLGNLLLQNEGLEGVVALLLRAGEAGRQAAVVLLLLVDEGGEAAVLALVALDLDLEVLGLLGELLGKGLELEELLLPALELLHEVVVPLGDLAELGVHAPLQVDEVLPGLEGIARVLVPLADDLVEVPHRHLGHEGLLDGASEDGLDARVAAHLLAHVVHDGHDGVLVPPLGVLDGLDLAAHDDDLAGGHQLAAAVGGAEVLGDPGGRDVAVEGLGQAGDKLVALAGGQGSGGAGREDKVAVQIDDQGVGGGGEERAALGRDAQDVGARLLDELLGVARVHHGDVQAAPFKHADAVPHSLGGDGEHGRIVTDEDDATSGGDGGLDDADNVGDGQAVEEGPHGEVLEAGGRRGELVAEGVVLHVDADEVVEPRGREAQDAGDLLGVEQVGGLVPVNPHAAQVIAQEVVQGVAGQERQAVGNPVGLLRVVVVVGLGPLPQVTDRLGPLLVGPRPNAQADAVEGMGRVLLEDEGMSPRNVIVLLQPGAAAQDLGEPELPDGALHVGDFALGRSGSLDPLGGLAADSADHVGVRERLRGALLRLLGQGGGDGLGDAGMERRGAARYHHGRFGAGLVASAGPAITVASSGARKRRMGVERRRHGERTSTTVFGIELPQDACRSSVQQKGQEKKWELGYLSGPSEVVLDLTEIGTKREKERWWHSRRGDGLEKKEEEEEGWRRDDL</sequence>
<dbReference type="AlphaFoldDB" id="A0A9P8QRP5"/>
<proteinExistence type="predicted"/>
<evidence type="ECO:0000256" key="1">
    <source>
        <dbReference type="SAM" id="MobiDB-lite"/>
    </source>
</evidence>
<protein>
    <submittedName>
        <fullName evidence="2">Uncharacterized protein</fullName>
    </submittedName>
</protein>
<comment type="caution">
    <text evidence="2">The sequence shown here is derived from an EMBL/GenBank/DDBJ whole genome shotgun (WGS) entry which is preliminary data.</text>
</comment>
<dbReference type="OrthoDB" id="10640494at2759"/>
<dbReference type="Proteomes" id="UP000827724">
    <property type="component" value="Unassembled WGS sequence"/>
</dbReference>
<gene>
    <name evidence="2" type="ORF">Trco_000305</name>
</gene>
<feature type="region of interest" description="Disordered" evidence="1">
    <location>
        <begin position="508"/>
        <end position="549"/>
    </location>
</feature>
<feature type="region of interest" description="Disordered" evidence="1">
    <location>
        <begin position="867"/>
        <end position="891"/>
    </location>
</feature>
<organism evidence="2 3">
    <name type="scientific">Trichoderma cornu-damae</name>
    <dbReference type="NCBI Taxonomy" id="654480"/>
    <lineage>
        <taxon>Eukaryota</taxon>
        <taxon>Fungi</taxon>
        <taxon>Dikarya</taxon>
        <taxon>Ascomycota</taxon>
        <taxon>Pezizomycotina</taxon>
        <taxon>Sordariomycetes</taxon>
        <taxon>Hypocreomycetidae</taxon>
        <taxon>Hypocreales</taxon>
        <taxon>Hypocreaceae</taxon>
        <taxon>Trichoderma</taxon>
    </lineage>
</organism>
<keyword evidence="3" id="KW-1185">Reference proteome</keyword>